<dbReference type="EMBL" id="MHKE01000015">
    <property type="protein sequence ID" value="OGY83074.1"/>
    <property type="molecule type" value="Genomic_DNA"/>
</dbReference>
<dbReference type="InterPro" id="IPR003832">
    <property type="entry name" value="DUF212"/>
</dbReference>
<dbReference type="AlphaFoldDB" id="A0A1G2B1P2"/>
<organism evidence="2 3">
    <name type="scientific">Candidatus Kerfeldbacteria bacterium RIFCSPLOWO2_01_FULL_48_11</name>
    <dbReference type="NCBI Taxonomy" id="1798543"/>
    <lineage>
        <taxon>Bacteria</taxon>
        <taxon>Candidatus Kerfeldiibacteriota</taxon>
    </lineage>
</organism>
<proteinExistence type="predicted"/>
<dbReference type="InterPro" id="IPR036938">
    <property type="entry name" value="PAP2/HPO_sf"/>
</dbReference>
<keyword evidence="1" id="KW-1133">Transmembrane helix</keyword>
<dbReference type="SUPFAM" id="SSF48317">
    <property type="entry name" value="Acid phosphatase/Vanadium-dependent haloperoxidase"/>
    <property type="match status" value="1"/>
</dbReference>
<name>A0A1G2B1P2_9BACT</name>
<evidence type="ECO:0000313" key="2">
    <source>
        <dbReference type="EMBL" id="OGY83074.1"/>
    </source>
</evidence>
<comment type="caution">
    <text evidence="2">The sequence shown here is derived from an EMBL/GenBank/DDBJ whole genome shotgun (WGS) entry which is preliminary data.</text>
</comment>
<reference evidence="2 3" key="1">
    <citation type="journal article" date="2016" name="Nat. Commun.">
        <title>Thousands of microbial genomes shed light on interconnected biogeochemical processes in an aquifer system.</title>
        <authorList>
            <person name="Anantharaman K."/>
            <person name="Brown C.T."/>
            <person name="Hug L.A."/>
            <person name="Sharon I."/>
            <person name="Castelle C.J."/>
            <person name="Probst A.J."/>
            <person name="Thomas B.C."/>
            <person name="Singh A."/>
            <person name="Wilkins M.J."/>
            <person name="Karaoz U."/>
            <person name="Brodie E.L."/>
            <person name="Williams K.H."/>
            <person name="Hubbard S.S."/>
            <person name="Banfield J.F."/>
        </authorList>
    </citation>
    <scope>NUCLEOTIDE SEQUENCE [LARGE SCALE GENOMIC DNA]</scope>
</reference>
<dbReference type="Pfam" id="PF02681">
    <property type="entry name" value="DUF212"/>
    <property type="match status" value="1"/>
</dbReference>
<dbReference type="Proteomes" id="UP000179164">
    <property type="component" value="Unassembled WGS sequence"/>
</dbReference>
<keyword evidence="1" id="KW-0812">Transmembrane</keyword>
<feature type="transmembrane region" description="Helical" evidence="1">
    <location>
        <begin position="128"/>
        <end position="145"/>
    </location>
</feature>
<gene>
    <name evidence="2" type="ORF">A2898_02220</name>
</gene>
<accession>A0A1G2B1P2</accession>
<dbReference type="PANTHER" id="PTHR31446:SF29">
    <property type="entry name" value="ACID PHOSPHATASE_VANADIUM-DEPENDENT HALOPEROXIDASE-RELATED PROTEIN"/>
    <property type="match status" value="1"/>
</dbReference>
<evidence type="ECO:0000256" key="1">
    <source>
        <dbReference type="SAM" id="Phobius"/>
    </source>
</evidence>
<protein>
    <recommendedName>
        <fullName evidence="4">Acid phosphatase</fullName>
    </recommendedName>
</protein>
<dbReference type="PANTHER" id="PTHR31446">
    <property type="entry name" value="ACID PHOSPHATASE/VANADIUM-DEPENDENT HALOPEROXIDASE-RELATED PROTEIN"/>
    <property type="match status" value="1"/>
</dbReference>
<keyword evidence="1" id="KW-0472">Membrane</keyword>
<evidence type="ECO:0000313" key="3">
    <source>
        <dbReference type="Proteomes" id="UP000179164"/>
    </source>
</evidence>
<evidence type="ECO:0008006" key="4">
    <source>
        <dbReference type="Google" id="ProtNLM"/>
    </source>
</evidence>
<sequence length="146" mass="15475">MSFDSLELLIVPIAAGLIVQAIKLLTDGIRGNFDFKHMWASYGGMPSSHAAFVAALATEVGLKEGIESTAFAIAAVFGILILRDALGLRTHIGRQGKALNALIRNYHPDAQGVIPPLEERIGHTPAQLIIGAMLGVLIVLAVKILT</sequence>